<dbReference type="PANTHER" id="PTHR33361">
    <property type="entry name" value="GLR0591 PROTEIN"/>
    <property type="match status" value="1"/>
</dbReference>
<gene>
    <name evidence="1" type="ORF">HUW48_12620</name>
</gene>
<dbReference type="InterPro" id="IPR010281">
    <property type="entry name" value="DUF885"/>
</dbReference>
<sequence length="591" mass="68207">MVFRGTRLLFIFSIFFLFLSCDRQKVKESGEVTTPEQQFTEVKAALLEKIWRLNPEWATSVGYHKYDSELVIPTPERLENEVASYRSMLNDLHKINRTNLSLNNQTDYQMLEDFFNGRIWYATVLKPAEWNPADYNIGGGVAEILNGRYDSLTNRLRSISLKIEHVVPYYEAAKNNIKKPTLEHTQLAILQNKGALTVFDELADSIKVARLKPFEKDFLQSRIATAKTEINSYISFLQNDILPTVRKGQGRSFRIGKELFSQKFKYDIQSGYSAEQVYQKALQHKDYLHREMLALTQKLWPVYFPDEPLTPGLPGVKQLLGKLAEQYVRRDSFLIAIKTQIPQLVAFVNAKKLLTQDPTKPLVVRPTPEYMRGIAGASISAPGPYDKSANTYYNVTPLTHYNAAEAESYLREYNKYQLQILNIHEAIPGHYTQLIYANKSPSIIKAVLGNGAMVEGWAVYSERMMLEQGYGNNAPEMWLTWYKWNMRVTLNAIIDYSIHVLGMTEKEALALLVNEGFQEEAEAREKWKRATLSQVQLSSYFTGYTEIYDLREEMKKKQGKDFNLKKFHEQFLSYGSSPVRFIRTLMLKNEN</sequence>
<dbReference type="Pfam" id="PF05960">
    <property type="entry name" value="DUF885"/>
    <property type="match status" value="1"/>
</dbReference>
<name>A0A7L7L7Q1_9BACT</name>
<evidence type="ECO:0000313" key="2">
    <source>
        <dbReference type="Proteomes" id="UP000514509"/>
    </source>
</evidence>
<dbReference type="AlphaFoldDB" id="A0A7L7L7Q1"/>
<dbReference type="RefSeq" id="WP_182416009.1">
    <property type="nucleotide sequence ID" value="NZ_CP055153.1"/>
</dbReference>
<dbReference type="EMBL" id="CP055153">
    <property type="protein sequence ID" value="QMU28828.1"/>
    <property type="molecule type" value="Genomic_DNA"/>
</dbReference>
<dbReference type="PROSITE" id="PS51257">
    <property type="entry name" value="PROKAR_LIPOPROTEIN"/>
    <property type="match status" value="1"/>
</dbReference>
<organism evidence="1 2">
    <name type="scientific">Adhaeribacter radiodurans</name>
    <dbReference type="NCBI Taxonomy" id="2745197"/>
    <lineage>
        <taxon>Bacteria</taxon>
        <taxon>Pseudomonadati</taxon>
        <taxon>Bacteroidota</taxon>
        <taxon>Cytophagia</taxon>
        <taxon>Cytophagales</taxon>
        <taxon>Hymenobacteraceae</taxon>
        <taxon>Adhaeribacter</taxon>
    </lineage>
</organism>
<evidence type="ECO:0000313" key="1">
    <source>
        <dbReference type="EMBL" id="QMU28828.1"/>
    </source>
</evidence>
<accession>A0A7L7L7Q1</accession>
<keyword evidence="2" id="KW-1185">Reference proteome</keyword>
<proteinExistence type="predicted"/>
<dbReference type="Proteomes" id="UP000514509">
    <property type="component" value="Chromosome"/>
</dbReference>
<dbReference type="KEGG" id="add:HUW48_12620"/>
<reference evidence="1 2" key="1">
    <citation type="submission" date="2020-06" db="EMBL/GenBank/DDBJ databases">
        <authorList>
            <person name="Hwang Y.J."/>
        </authorList>
    </citation>
    <scope>NUCLEOTIDE SEQUENCE [LARGE SCALE GENOMIC DNA]</scope>
    <source>
        <strain evidence="1 2">KUDC8001</strain>
    </source>
</reference>
<protein>
    <submittedName>
        <fullName evidence="1">DUF885 domain-containing protein</fullName>
    </submittedName>
</protein>
<dbReference type="PANTHER" id="PTHR33361:SF15">
    <property type="entry name" value="DUF885 FAMILY LIPOPROTEIN"/>
    <property type="match status" value="1"/>
</dbReference>
<reference evidence="1 2" key="2">
    <citation type="submission" date="2020-08" db="EMBL/GenBank/DDBJ databases">
        <title>Adhaeribacter dokdonensis sp. nov., isolated from the rhizosphere of Elymus tsukushiensis, a plant native to the Dokdo Islands, Republic of Korea.</title>
        <authorList>
            <person name="Ghim S.Y."/>
        </authorList>
    </citation>
    <scope>NUCLEOTIDE SEQUENCE [LARGE SCALE GENOMIC DNA]</scope>
    <source>
        <strain evidence="1 2">KUDC8001</strain>
    </source>
</reference>